<dbReference type="Pfam" id="PF14284">
    <property type="entry name" value="PcfJ"/>
    <property type="match status" value="1"/>
</dbReference>
<evidence type="ECO:0008006" key="3">
    <source>
        <dbReference type="Google" id="ProtNLM"/>
    </source>
</evidence>
<dbReference type="AlphaFoldDB" id="A0A016XMQ1"/>
<name>A0A016XMQ1_9BURK</name>
<dbReference type="STRING" id="1458275.AZ34_10280"/>
<dbReference type="EMBL" id="JEMG01000001">
    <property type="protein sequence ID" value="EYC52862.1"/>
    <property type="molecule type" value="Genomic_DNA"/>
</dbReference>
<evidence type="ECO:0000313" key="1">
    <source>
        <dbReference type="EMBL" id="EYC52862.1"/>
    </source>
</evidence>
<protein>
    <recommendedName>
        <fullName evidence="3">PcfJ-like protein</fullName>
    </recommendedName>
</protein>
<accession>A0A016XMQ1</accession>
<reference evidence="1 2" key="1">
    <citation type="submission" date="2014-02" db="EMBL/GenBank/DDBJ databases">
        <title>Draft Genome of Hylemonella gracilis isolated from the Niagara River.</title>
        <authorList>
            <person name="Pawlowski D.R."/>
            <person name="Koudelka G.B."/>
        </authorList>
    </citation>
    <scope>NUCLEOTIDE SEQUENCE [LARGE SCALE GENOMIC DNA]</scope>
    <source>
        <strain evidence="1 2">Niagara R</strain>
    </source>
</reference>
<dbReference type="eggNOG" id="ENOG5033M0T">
    <property type="taxonomic scope" value="Bacteria"/>
</dbReference>
<organism evidence="1 2">
    <name type="scientific">Hylemonella gracilis str. Niagara R</name>
    <dbReference type="NCBI Taxonomy" id="1458275"/>
    <lineage>
        <taxon>Bacteria</taxon>
        <taxon>Pseudomonadati</taxon>
        <taxon>Pseudomonadota</taxon>
        <taxon>Betaproteobacteria</taxon>
        <taxon>Burkholderiales</taxon>
        <taxon>Comamonadaceae</taxon>
        <taxon>Hylemonella</taxon>
    </lineage>
</organism>
<evidence type="ECO:0000313" key="2">
    <source>
        <dbReference type="Proteomes" id="UP000023268"/>
    </source>
</evidence>
<gene>
    <name evidence="1" type="ORF">AZ34_10280</name>
</gene>
<sequence length="646" mass="70413">MVGFRIGGEKKLLRLHGERGCESVLTGLLAWLRGVSDARLHAYAGVLHAVDMAQGHYTAELREKERAILLAFFEDHLGESCQPPTWAEAFAAFPELEGWHAGFPYMPAANIDACADVPWGFLLDLDADRGAGELQIYINRHARFAWRDMGVGPAAPCCTVPLAHARKLTAADVAALQGLLHQNFYSDGIDPLLPLREPARNHLSPPFPALGSTTSVAGEEAWLARLHLSAGHARLLLERAGLRATVRQVSELRLDDPHCGAWLREALAPEVLALTLAIHGPGASLGQMARVAAHLPSLPFAVELRTEAGAEVVSGGLPLLALGLNPHTGLNLALSPRDGPAYFDALRTCFLDGGMSVQGWRFLIKQDNAVLRAILQFFPPSARILRGFTHFINLLASSLQREPLTLNRCQPALRGVERILDRTRGRPEAMREENARIFLRALMRARLSVEQEANLAHEAQDVSDFVYAHTAVLKGATWASLCRRSDAWHRALLIEVDPAKDLRWHALLPLHQSGAYVAVELDSGYLLAEEGLEQRHCIGSYANACASGGTRVFSLRHGTAQGRRVATLEVQRGHDGVWRMVQIRGKANTPVHDPQLLQAADQVVAAYGAAVRTRAMRAGVSGLGSSAVGDYAAPPYVIHRQEHWTG</sequence>
<proteinExistence type="predicted"/>
<dbReference type="InterPro" id="IPR025586">
    <property type="entry name" value="PcfJ"/>
</dbReference>
<comment type="caution">
    <text evidence="1">The sequence shown here is derived from an EMBL/GenBank/DDBJ whole genome shotgun (WGS) entry which is preliminary data.</text>
</comment>
<dbReference type="Proteomes" id="UP000023268">
    <property type="component" value="Unassembled WGS sequence"/>
</dbReference>